<dbReference type="SMART" id="SM00174">
    <property type="entry name" value="RHO"/>
    <property type="match status" value="1"/>
</dbReference>
<dbReference type="PROSITE" id="PS51420">
    <property type="entry name" value="RHO"/>
    <property type="match status" value="1"/>
</dbReference>
<proteinExistence type="predicted"/>
<gene>
    <name evidence="3" type="ORF">PIIN_08624</name>
</gene>
<comment type="caution">
    <text evidence="3">The sequence shown here is derived from an EMBL/GenBank/DDBJ whole genome shotgun (WGS) entry which is preliminary data.</text>
</comment>
<name>G4TTN0_SERID</name>
<dbReference type="EMBL" id="CAFZ01000342">
    <property type="protein sequence ID" value="CCA74673.1"/>
    <property type="molecule type" value="Genomic_DNA"/>
</dbReference>
<keyword evidence="4" id="KW-1185">Reference proteome</keyword>
<evidence type="ECO:0000313" key="4">
    <source>
        <dbReference type="Proteomes" id="UP000007148"/>
    </source>
</evidence>
<dbReference type="InterPro" id="IPR027417">
    <property type="entry name" value="P-loop_NTPase"/>
</dbReference>
<dbReference type="PANTHER" id="PTHR24072">
    <property type="entry name" value="RHO FAMILY GTPASE"/>
    <property type="match status" value="1"/>
</dbReference>
<keyword evidence="1" id="KW-0547">Nucleotide-binding</keyword>
<dbReference type="SMART" id="SM00173">
    <property type="entry name" value="RAS"/>
    <property type="match status" value="1"/>
</dbReference>
<dbReference type="Gene3D" id="3.40.50.300">
    <property type="entry name" value="P-loop containing nucleotide triphosphate hydrolases"/>
    <property type="match status" value="1"/>
</dbReference>
<dbReference type="InParanoid" id="G4TTN0"/>
<accession>G4TTN0</accession>
<dbReference type="Proteomes" id="UP000007148">
    <property type="component" value="Unassembled WGS sequence"/>
</dbReference>
<dbReference type="OrthoDB" id="8830751at2759"/>
<dbReference type="GO" id="GO:0005525">
    <property type="term" value="F:GTP binding"/>
    <property type="evidence" value="ECO:0007669"/>
    <property type="project" value="UniProtKB-KW"/>
</dbReference>
<reference evidence="3 4" key="1">
    <citation type="journal article" date="2011" name="PLoS Pathog.">
        <title>Endophytic Life Strategies Decoded by Genome and Transcriptome Analyses of the Mutualistic Root Symbiont Piriformospora indica.</title>
        <authorList>
            <person name="Zuccaro A."/>
            <person name="Lahrmann U."/>
            <person name="Guldener U."/>
            <person name="Langen G."/>
            <person name="Pfiffi S."/>
            <person name="Biedenkopf D."/>
            <person name="Wong P."/>
            <person name="Samans B."/>
            <person name="Grimm C."/>
            <person name="Basiewicz M."/>
            <person name="Murat C."/>
            <person name="Martin F."/>
            <person name="Kogel K.H."/>
        </authorList>
    </citation>
    <scope>NUCLEOTIDE SEQUENCE [LARGE SCALE GENOMIC DNA]</scope>
    <source>
        <strain evidence="3 4">DSM 11827</strain>
    </source>
</reference>
<dbReference type="GO" id="GO:0003924">
    <property type="term" value="F:GTPase activity"/>
    <property type="evidence" value="ECO:0007669"/>
    <property type="project" value="InterPro"/>
</dbReference>
<dbReference type="InterPro" id="IPR001806">
    <property type="entry name" value="Small_GTPase"/>
</dbReference>
<dbReference type="HOGENOM" id="CLU_041217_21_2_1"/>
<evidence type="ECO:0000313" key="3">
    <source>
        <dbReference type="EMBL" id="CCA74673.1"/>
    </source>
</evidence>
<dbReference type="Pfam" id="PF00071">
    <property type="entry name" value="Ras"/>
    <property type="match status" value="1"/>
</dbReference>
<dbReference type="SUPFAM" id="SSF52540">
    <property type="entry name" value="P-loop containing nucleoside triphosphate hydrolases"/>
    <property type="match status" value="1"/>
</dbReference>
<dbReference type="PRINTS" id="PR00449">
    <property type="entry name" value="RASTRNSFRMNG"/>
</dbReference>
<protein>
    <submittedName>
        <fullName evidence="3">Probable GTPase Rho1</fullName>
    </submittedName>
</protein>
<dbReference type="PROSITE" id="PS51419">
    <property type="entry name" value="RAB"/>
    <property type="match status" value="1"/>
</dbReference>
<keyword evidence="2" id="KW-0342">GTP-binding</keyword>
<dbReference type="eggNOG" id="KOG0393">
    <property type="taxonomic scope" value="Eukaryota"/>
</dbReference>
<evidence type="ECO:0000256" key="2">
    <source>
        <dbReference type="ARBA" id="ARBA00023134"/>
    </source>
</evidence>
<evidence type="ECO:0000256" key="1">
    <source>
        <dbReference type="ARBA" id="ARBA00022741"/>
    </source>
</evidence>
<organism evidence="3 4">
    <name type="scientific">Serendipita indica (strain DSM 11827)</name>
    <name type="common">Root endophyte fungus</name>
    <name type="synonym">Piriformospora indica</name>
    <dbReference type="NCBI Taxonomy" id="1109443"/>
    <lineage>
        <taxon>Eukaryota</taxon>
        <taxon>Fungi</taxon>
        <taxon>Dikarya</taxon>
        <taxon>Basidiomycota</taxon>
        <taxon>Agaricomycotina</taxon>
        <taxon>Agaricomycetes</taxon>
        <taxon>Sebacinales</taxon>
        <taxon>Serendipitaceae</taxon>
        <taxon>Serendipita</taxon>
    </lineage>
</organism>
<dbReference type="InterPro" id="IPR003578">
    <property type="entry name" value="Small_GTPase_Rho"/>
</dbReference>
<dbReference type="AlphaFoldDB" id="G4TTN0"/>
<dbReference type="SMART" id="SM00175">
    <property type="entry name" value="RAB"/>
    <property type="match status" value="1"/>
</dbReference>
<dbReference type="STRING" id="1109443.G4TTN0"/>
<dbReference type="GO" id="GO:0007264">
    <property type="term" value="P:small GTPase-mediated signal transduction"/>
    <property type="evidence" value="ECO:0007669"/>
    <property type="project" value="InterPro"/>
</dbReference>
<sequence length="189" mass="21202">MEISNSEREEGRSSLIYRYITGQFPHNYIPTTLNPCDVNVDVAGRAVKLTIVDGHDDGEPHLMRTQQYRTADVVAICFGLDHERSLWHIESRIIEEVRELGRRDLPIIVVGCKTDIRGEVQRKLTDGNIGKTIVQSADITYALQRIGAALYVECSSLDNAGVDEVFQHAARLALYPPQVPPNKRECVVC</sequence>